<evidence type="ECO:0000313" key="2">
    <source>
        <dbReference type="EMBL" id="MFC0532768.1"/>
    </source>
</evidence>
<comment type="caution">
    <text evidence="2">The sequence shown here is derived from an EMBL/GenBank/DDBJ whole genome shotgun (WGS) entry which is preliminary data.</text>
</comment>
<dbReference type="SUPFAM" id="SSF52200">
    <property type="entry name" value="Toll/Interleukin receptor TIR domain"/>
    <property type="match status" value="1"/>
</dbReference>
<dbReference type="InterPro" id="IPR047603">
    <property type="entry name" value="FxsC_N"/>
</dbReference>
<proteinExistence type="predicted"/>
<gene>
    <name evidence="2" type="ORF">ACFFIA_34625</name>
</gene>
<dbReference type="InterPro" id="IPR000157">
    <property type="entry name" value="TIR_dom"/>
</dbReference>
<dbReference type="InterPro" id="IPR035897">
    <property type="entry name" value="Toll_tir_struct_dom_sf"/>
</dbReference>
<feature type="domain" description="TIR" evidence="1">
    <location>
        <begin position="23"/>
        <end position="119"/>
    </location>
</feature>
<keyword evidence="3" id="KW-1185">Reference proteome</keyword>
<organism evidence="2 3">
    <name type="scientific">Phytohabitans kaempferiae</name>
    <dbReference type="NCBI Taxonomy" id="1620943"/>
    <lineage>
        <taxon>Bacteria</taxon>
        <taxon>Bacillati</taxon>
        <taxon>Actinomycetota</taxon>
        <taxon>Actinomycetes</taxon>
        <taxon>Micromonosporales</taxon>
        <taxon>Micromonosporaceae</taxon>
    </lineage>
</organism>
<evidence type="ECO:0000313" key="3">
    <source>
        <dbReference type="Proteomes" id="UP001589867"/>
    </source>
</evidence>
<evidence type="ECO:0000259" key="1">
    <source>
        <dbReference type="Pfam" id="PF13676"/>
    </source>
</evidence>
<reference evidence="2 3" key="1">
    <citation type="submission" date="2024-09" db="EMBL/GenBank/DDBJ databases">
        <authorList>
            <person name="Sun Q."/>
            <person name="Mori K."/>
        </authorList>
    </citation>
    <scope>NUCLEOTIDE SEQUENCE [LARGE SCALE GENOMIC DNA]</scope>
    <source>
        <strain evidence="2 3">TBRC 3947</strain>
    </source>
</reference>
<dbReference type="Proteomes" id="UP001589867">
    <property type="component" value="Unassembled WGS sequence"/>
</dbReference>
<sequence length="206" mass="23443">MFFLSYAHGNQQFLESGYEADRYVLELYKELSGNVAELVGRLPGWSPGFMDRSMDGSQRWTPELLRAAATCQVFVPLISPSLLTSRWCAMEWDLFSRRRIDSGDGRTETAILPVAWAPTDFASLPRVVREVQFFSPLPLPDLDYAAQYQQEGVVGLHKLSLHTTYRAVVWRLAQRIVAISRAHRVEPLDDLPEPAELRDVFREEGA</sequence>
<name>A0ABV6MEH0_9ACTN</name>
<dbReference type="Pfam" id="PF13676">
    <property type="entry name" value="TIR_2"/>
    <property type="match status" value="1"/>
</dbReference>
<accession>A0ABV6MEH0</accession>
<dbReference type="EMBL" id="JBHLUH010000074">
    <property type="protein sequence ID" value="MFC0532768.1"/>
    <property type="molecule type" value="Genomic_DNA"/>
</dbReference>
<protein>
    <submittedName>
        <fullName evidence="2">TIR-like protein FxsC</fullName>
    </submittedName>
</protein>
<dbReference type="RefSeq" id="WP_377259447.1">
    <property type="nucleotide sequence ID" value="NZ_JBHLUH010000074.1"/>
</dbReference>
<dbReference type="Gene3D" id="3.40.50.10140">
    <property type="entry name" value="Toll/interleukin-1 receptor homology (TIR) domain"/>
    <property type="match status" value="1"/>
</dbReference>
<dbReference type="NCBIfam" id="NF040588">
    <property type="entry name" value="FxsC_Nterm"/>
    <property type="match status" value="1"/>
</dbReference>